<feature type="compositionally biased region" description="Low complexity" evidence="1">
    <location>
        <begin position="117"/>
        <end position="133"/>
    </location>
</feature>
<dbReference type="Proteomes" id="UP000654075">
    <property type="component" value="Unassembled WGS sequence"/>
</dbReference>
<comment type="caution">
    <text evidence="3">The sequence shown here is derived from an EMBL/GenBank/DDBJ whole genome shotgun (WGS) entry which is preliminary data.</text>
</comment>
<dbReference type="PROSITE" id="PS00636">
    <property type="entry name" value="DNAJ_1"/>
    <property type="match status" value="1"/>
</dbReference>
<feature type="compositionally biased region" description="Basic and acidic residues" evidence="1">
    <location>
        <begin position="76"/>
        <end position="90"/>
    </location>
</feature>
<dbReference type="InterPro" id="IPR052276">
    <property type="entry name" value="Diphthamide-biosynth_chaperone"/>
</dbReference>
<dbReference type="PANTHER" id="PTHR44240:SF10">
    <property type="entry name" value="J DOMAIN-CONTAINING PROTEIN"/>
    <property type="match status" value="1"/>
</dbReference>
<dbReference type="OrthoDB" id="66964at2759"/>
<feature type="region of interest" description="Disordered" evidence="1">
    <location>
        <begin position="345"/>
        <end position="367"/>
    </location>
</feature>
<dbReference type="Gene3D" id="1.10.287.110">
    <property type="entry name" value="DnaJ domain"/>
    <property type="match status" value="1"/>
</dbReference>
<sequence length="681" mass="76344">MAEGLSLYQVLGCEQVASFAEIRACFKRQALSVHPDKGGSKEAFQQVLAAFEILADPLARARYDRHHLADARPAAKKGDLGQDAREEQTGSKRKRRRRQQAANSAPRATNSHEEQRPQQQRQAKQQQQPQAKQSTSASFQDRPPQKKDDATPAARTQEPEAKKAPTSSTAQDCRAPAAQRSSRDGQVSAEESLLEKLRQLLQRLPPALRKAVIEDIPQNLRQALELWMLDRRKLAAENADPEAAQKLCRRSSDSSEDASDDSSHDSSEADKAEADCAQVNRRLALCNNTAAGSDTSCEEAISMKSDDSSDVSELELSTGGRRVVGASMTGRPLSIMQTKEFLPEVGAEGGPASGSSHTSQPSGHGRTCVRGISCSKTRRSYVAAQTIGFIVLQGKCVPDLATALDQLAILTMLKQRAQHGILGGNNFEDSVRRAFVETEVEVGAEAMGDVGLKFHMTMAKYFWVGAHLLNTPRMACLETVLAYRRRFSELQQELSNSDGRICRDLLNRFSLAYLEDNWHRFSALYIEACCDPEKAPGDASMFERGLSSWSSREAVASKLEALLAIWNGRQMLREELLQRQVARAERRTNLRERKAMTNEDKSKSRHRKPLSEFLWALVRRWERLQSRRKRREATVLRQELAKQRAAARVELRRCRTEKEERWRWLNRRDLTMDDLLGQPAA</sequence>
<dbReference type="PANTHER" id="PTHR44240">
    <property type="entry name" value="DNAJ DOMAIN (PROKARYOTIC HEAT SHOCK PROTEIN)-RELATED"/>
    <property type="match status" value="1"/>
</dbReference>
<proteinExistence type="predicted"/>
<protein>
    <recommendedName>
        <fullName evidence="2">J domain-containing protein</fullName>
    </recommendedName>
</protein>
<feature type="compositionally biased region" description="Polar residues" evidence="1">
    <location>
        <begin position="353"/>
        <end position="362"/>
    </location>
</feature>
<evidence type="ECO:0000256" key="1">
    <source>
        <dbReference type="SAM" id="MobiDB-lite"/>
    </source>
</evidence>
<gene>
    <name evidence="3" type="ORF">PGLA1383_LOCUS14219</name>
</gene>
<dbReference type="PROSITE" id="PS50076">
    <property type="entry name" value="DNAJ_2"/>
    <property type="match status" value="1"/>
</dbReference>
<dbReference type="Pfam" id="PF00226">
    <property type="entry name" value="DnaJ"/>
    <property type="match status" value="1"/>
</dbReference>
<feature type="compositionally biased region" description="Basic and acidic residues" evidence="1">
    <location>
        <begin position="261"/>
        <end position="273"/>
    </location>
</feature>
<keyword evidence="4" id="KW-1185">Reference proteome</keyword>
<dbReference type="InterPro" id="IPR001623">
    <property type="entry name" value="DnaJ_domain"/>
</dbReference>
<dbReference type="SMART" id="SM00271">
    <property type="entry name" value="DnaJ"/>
    <property type="match status" value="1"/>
</dbReference>
<feature type="region of interest" description="Disordered" evidence="1">
    <location>
        <begin position="70"/>
        <end position="190"/>
    </location>
</feature>
<reference evidence="3" key="1">
    <citation type="submission" date="2021-02" db="EMBL/GenBank/DDBJ databases">
        <authorList>
            <person name="Dougan E. K."/>
            <person name="Rhodes N."/>
            <person name="Thang M."/>
            <person name="Chan C."/>
        </authorList>
    </citation>
    <scope>NUCLEOTIDE SEQUENCE</scope>
</reference>
<feature type="region of interest" description="Disordered" evidence="1">
    <location>
        <begin position="236"/>
        <end position="273"/>
    </location>
</feature>
<dbReference type="AlphaFoldDB" id="A0A813E5M1"/>
<accession>A0A813E5M1</accession>
<dbReference type="InterPro" id="IPR018253">
    <property type="entry name" value="DnaJ_domain_CS"/>
</dbReference>
<name>A0A813E5M1_POLGL</name>
<dbReference type="EMBL" id="CAJNNV010008070">
    <property type="protein sequence ID" value="CAE8595715.1"/>
    <property type="molecule type" value="Genomic_DNA"/>
</dbReference>
<dbReference type="SUPFAM" id="SSF46565">
    <property type="entry name" value="Chaperone J-domain"/>
    <property type="match status" value="1"/>
</dbReference>
<feature type="domain" description="J" evidence="2">
    <location>
        <begin position="6"/>
        <end position="67"/>
    </location>
</feature>
<dbReference type="CDD" id="cd06257">
    <property type="entry name" value="DnaJ"/>
    <property type="match status" value="1"/>
</dbReference>
<evidence type="ECO:0000313" key="4">
    <source>
        <dbReference type="Proteomes" id="UP000654075"/>
    </source>
</evidence>
<evidence type="ECO:0000313" key="3">
    <source>
        <dbReference type="EMBL" id="CAE8595715.1"/>
    </source>
</evidence>
<evidence type="ECO:0000259" key="2">
    <source>
        <dbReference type="PROSITE" id="PS50076"/>
    </source>
</evidence>
<organism evidence="3 4">
    <name type="scientific">Polarella glacialis</name>
    <name type="common">Dinoflagellate</name>
    <dbReference type="NCBI Taxonomy" id="89957"/>
    <lineage>
        <taxon>Eukaryota</taxon>
        <taxon>Sar</taxon>
        <taxon>Alveolata</taxon>
        <taxon>Dinophyceae</taxon>
        <taxon>Suessiales</taxon>
        <taxon>Suessiaceae</taxon>
        <taxon>Polarella</taxon>
    </lineage>
</organism>
<dbReference type="InterPro" id="IPR036869">
    <property type="entry name" value="J_dom_sf"/>
</dbReference>